<comment type="caution">
    <text evidence="11">The sequence shown here is derived from an EMBL/GenBank/DDBJ whole genome shotgun (WGS) entry which is preliminary data.</text>
</comment>
<evidence type="ECO:0000313" key="12">
    <source>
        <dbReference type="Proteomes" id="UP000078516"/>
    </source>
</evidence>
<dbReference type="Pfam" id="PF13520">
    <property type="entry name" value="AA_permease_2"/>
    <property type="match status" value="1"/>
</dbReference>
<reference evidence="11 12" key="1">
    <citation type="submission" date="2016-04" db="EMBL/GenBank/DDBJ databases">
        <title>Draft genome of an Enterococcus thailandicus strain isolated from bovine feces.</title>
        <authorList>
            <person name="Beukers A.G."/>
            <person name="Zaheer R."/>
            <person name="Goji N."/>
            <person name="Cook S.R."/>
            <person name="Amoako K."/>
            <person name="Chaves A.V."/>
            <person name="Ward M.P."/>
            <person name="Mcallister T.A."/>
        </authorList>
    </citation>
    <scope>NUCLEOTIDE SEQUENCE [LARGE SCALE GENOMIC DNA]</scope>
    <source>
        <strain evidence="11 12">F0711D 46</strain>
    </source>
</reference>
<evidence type="ECO:0000313" key="13">
    <source>
        <dbReference type="Proteomes" id="UP000321361"/>
    </source>
</evidence>
<gene>
    <name evidence="10" type="primary">arcD2</name>
    <name evidence="11" type="ORF">A6E74_10865</name>
    <name evidence="10" type="ORF">ETH01_02410</name>
</gene>
<dbReference type="RefSeq" id="WP_067485169.1">
    <property type="nucleotide sequence ID" value="NZ_BJUG01000001.1"/>
</dbReference>
<feature type="transmembrane region" description="Helical" evidence="9">
    <location>
        <begin position="419"/>
        <end position="436"/>
    </location>
</feature>
<evidence type="ECO:0000256" key="8">
    <source>
        <dbReference type="ARBA" id="ARBA00023136"/>
    </source>
</evidence>
<dbReference type="InterPro" id="IPR050367">
    <property type="entry name" value="APC_superfamily"/>
</dbReference>
<keyword evidence="6" id="KW-0029">Amino-acid transport</keyword>
<feature type="transmembrane region" description="Helical" evidence="9">
    <location>
        <begin position="125"/>
        <end position="144"/>
    </location>
</feature>
<feature type="transmembrane region" description="Helical" evidence="9">
    <location>
        <begin position="39"/>
        <end position="60"/>
    </location>
</feature>
<feature type="transmembrane region" description="Helical" evidence="9">
    <location>
        <begin position="164"/>
        <end position="185"/>
    </location>
</feature>
<feature type="transmembrane region" description="Helical" evidence="9">
    <location>
        <begin position="363"/>
        <end position="382"/>
    </location>
</feature>
<dbReference type="AlphaFoldDB" id="A0A179ENQ1"/>
<feature type="transmembrane region" description="Helical" evidence="9">
    <location>
        <begin position="239"/>
        <end position="259"/>
    </location>
</feature>
<feature type="transmembrane region" description="Helical" evidence="9">
    <location>
        <begin position="205"/>
        <end position="227"/>
    </location>
</feature>
<dbReference type="GO" id="GO:0005886">
    <property type="term" value="C:plasma membrane"/>
    <property type="evidence" value="ECO:0007669"/>
    <property type="project" value="UniProtKB-SubCell"/>
</dbReference>
<evidence type="ECO:0000256" key="2">
    <source>
        <dbReference type="ARBA" id="ARBA00008220"/>
    </source>
</evidence>
<dbReference type="GeneID" id="77486471"/>
<name>A0A179ENQ1_ENTTH</name>
<dbReference type="InterPro" id="IPR004754">
    <property type="entry name" value="Amino_acid_antiprt"/>
</dbReference>
<comment type="similarity">
    <text evidence="2">Belongs to the amino acid-polyamine-organocation (APC) superfamily. Basic amino acid/polyamine antiporter (APA) (TC 2.A.3.2) family.</text>
</comment>
<dbReference type="GO" id="GO:0022857">
    <property type="term" value="F:transmembrane transporter activity"/>
    <property type="evidence" value="ECO:0007669"/>
    <property type="project" value="InterPro"/>
</dbReference>
<sequence length="475" mass="51856">MNEIERQKKGIGLIPLAAMVIGSAIGGGVFGIMTDISGSAGGAALFSWLLVGSAMLMLSLSINNLNKKRPDLEGGIFSYAEAGFGRFAGFISGWGYWLTCWLGNVAFATLLMSALGYFFPVFAGGQNIPSVIMSTLLLWGYAWLVNRGVENASIVNAIVTICKLVPLFLFIVVAISTFSIQQFIANFSSDIILTANGQVVPFSSQILSCIMVMLWVFVGIEGASVVGSRAKKKSDVGKATILGILGLILIYVLVSMLPYGTMPMKELQSIQTQPAMGYVFEKMVGKWGAVVINGGLIISLFGVWLSWTILPVETMRNMAQDGLLPKSWSKVNAQGAPTFAIILTTLCTNVFLLSLLFTDSAYNFAYTLGTAAIFFTWLFLGLYQMKLSYQRREWGQFLIGLLASAFQVWAMFVVAFNEVMLVLVLFLPGIYFYLQARKEQEQPVDHVKIDRFLLILVTLVGVVALILFGTGKLHV</sequence>
<proteinExistence type="inferred from homology"/>
<keyword evidence="3" id="KW-0813">Transport</keyword>
<dbReference type="OrthoDB" id="9762947at2"/>
<dbReference type="Gene3D" id="1.20.1740.10">
    <property type="entry name" value="Amino acid/polyamine transporter I"/>
    <property type="match status" value="1"/>
</dbReference>
<dbReference type="NCBIfam" id="TIGR00905">
    <property type="entry name" value="2A0302"/>
    <property type="match status" value="1"/>
</dbReference>
<evidence type="ECO:0000256" key="1">
    <source>
        <dbReference type="ARBA" id="ARBA00004651"/>
    </source>
</evidence>
<evidence type="ECO:0000256" key="4">
    <source>
        <dbReference type="ARBA" id="ARBA00022475"/>
    </source>
</evidence>
<accession>A0A179ENQ1</accession>
<dbReference type="EMBL" id="BJUG01000001">
    <property type="protein sequence ID" value="GEK35954.1"/>
    <property type="molecule type" value="Genomic_DNA"/>
</dbReference>
<evidence type="ECO:0000313" key="11">
    <source>
        <dbReference type="EMBL" id="OAQ54868.1"/>
    </source>
</evidence>
<dbReference type="PANTHER" id="PTHR42770">
    <property type="entry name" value="AMINO ACID TRANSPORTER-RELATED"/>
    <property type="match status" value="1"/>
</dbReference>
<dbReference type="PIRSF" id="PIRSF006060">
    <property type="entry name" value="AA_transporter"/>
    <property type="match status" value="1"/>
</dbReference>
<feature type="transmembrane region" description="Helical" evidence="9">
    <location>
        <begin position="12"/>
        <end position="33"/>
    </location>
</feature>
<dbReference type="EMBL" id="LWMN01000017">
    <property type="protein sequence ID" value="OAQ54868.1"/>
    <property type="molecule type" value="Genomic_DNA"/>
</dbReference>
<dbReference type="PANTHER" id="PTHR42770:SF4">
    <property type="entry name" value="ARGININE_ORNITHINE ANTIPORTER-RELATED"/>
    <property type="match status" value="1"/>
</dbReference>
<comment type="subcellular location">
    <subcellularLocation>
        <location evidence="1">Cell membrane</location>
        <topology evidence="1">Multi-pass membrane protein</topology>
    </subcellularLocation>
</comment>
<dbReference type="GO" id="GO:0006865">
    <property type="term" value="P:amino acid transport"/>
    <property type="evidence" value="ECO:0007669"/>
    <property type="project" value="UniProtKB-KW"/>
</dbReference>
<evidence type="ECO:0000256" key="7">
    <source>
        <dbReference type="ARBA" id="ARBA00022989"/>
    </source>
</evidence>
<dbReference type="Proteomes" id="UP000078516">
    <property type="component" value="Unassembled WGS sequence"/>
</dbReference>
<dbReference type="InterPro" id="IPR002293">
    <property type="entry name" value="AA/rel_permease1"/>
</dbReference>
<dbReference type="KEGG" id="eth:CK496_02335"/>
<protein>
    <submittedName>
        <fullName evidence="10">Amino acid permease</fullName>
    </submittedName>
    <submittedName>
        <fullName evidence="11">Arginine-ornithine antiporter</fullName>
    </submittedName>
</protein>
<organism evidence="11 12">
    <name type="scientific">Enterococcus thailandicus</name>
    <dbReference type="NCBI Taxonomy" id="417368"/>
    <lineage>
        <taxon>Bacteria</taxon>
        <taxon>Bacillati</taxon>
        <taxon>Bacillota</taxon>
        <taxon>Bacilli</taxon>
        <taxon>Lactobacillales</taxon>
        <taxon>Enterococcaceae</taxon>
        <taxon>Enterococcus</taxon>
    </lineage>
</organism>
<reference evidence="10 13" key="2">
    <citation type="submission" date="2019-07" db="EMBL/GenBank/DDBJ databases">
        <title>Whole genome shotgun sequence of Enterococcus thailandicus NBRC 101867.</title>
        <authorList>
            <person name="Hosoyama A."/>
            <person name="Uohara A."/>
            <person name="Ohji S."/>
            <person name="Ichikawa N."/>
        </authorList>
    </citation>
    <scope>NUCLEOTIDE SEQUENCE [LARGE SCALE GENOMIC DNA]</scope>
    <source>
        <strain evidence="10 13">NBRC 101867</strain>
    </source>
</reference>
<feature type="transmembrane region" description="Helical" evidence="9">
    <location>
        <begin position="331"/>
        <end position="357"/>
    </location>
</feature>
<evidence type="ECO:0000256" key="6">
    <source>
        <dbReference type="ARBA" id="ARBA00022970"/>
    </source>
</evidence>
<dbReference type="PATRIC" id="fig|417368.6.peg.2413"/>
<dbReference type="Proteomes" id="UP000321361">
    <property type="component" value="Unassembled WGS sequence"/>
</dbReference>
<feature type="transmembrane region" description="Helical" evidence="9">
    <location>
        <begin position="94"/>
        <end position="119"/>
    </location>
</feature>
<feature type="transmembrane region" description="Helical" evidence="9">
    <location>
        <begin position="287"/>
        <end position="310"/>
    </location>
</feature>
<keyword evidence="12" id="KW-1185">Reference proteome</keyword>
<feature type="transmembrane region" description="Helical" evidence="9">
    <location>
        <begin position="452"/>
        <end position="471"/>
    </location>
</feature>
<evidence type="ECO:0000313" key="10">
    <source>
        <dbReference type="EMBL" id="GEK35954.1"/>
    </source>
</evidence>
<keyword evidence="7 9" id="KW-1133">Transmembrane helix</keyword>
<keyword evidence="4" id="KW-1003">Cell membrane</keyword>
<evidence type="ECO:0000256" key="9">
    <source>
        <dbReference type="SAM" id="Phobius"/>
    </source>
</evidence>
<keyword evidence="8 9" id="KW-0472">Membrane</keyword>
<evidence type="ECO:0000256" key="3">
    <source>
        <dbReference type="ARBA" id="ARBA00022448"/>
    </source>
</evidence>
<keyword evidence="5 9" id="KW-0812">Transmembrane</keyword>
<evidence type="ECO:0000256" key="5">
    <source>
        <dbReference type="ARBA" id="ARBA00022692"/>
    </source>
</evidence>